<dbReference type="OrthoDB" id="2475673at2"/>
<name>A0A427TS52_9BACI</name>
<gene>
    <name evidence="2" type="ORF">EJA10_11805</name>
</gene>
<dbReference type="Proteomes" id="UP000279911">
    <property type="component" value="Unassembled WGS sequence"/>
</dbReference>
<dbReference type="SUPFAM" id="SSF109998">
    <property type="entry name" value="Triger factor/SurA peptide-binding domain-like"/>
    <property type="match status" value="1"/>
</dbReference>
<organism evidence="2 3">
    <name type="scientific">Mesobacillus subterraneus</name>
    <dbReference type="NCBI Taxonomy" id="285983"/>
    <lineage>
        <taxon>Bacteria</taxon>
        <taxon>Bacillati</taxon>
        <taxon>Bacillota</taxon>
        <taxon>Bacilli</taxon>
        <taxon>Bacillales</taxon>
        <taxon>Bacillaceae</taxon>
        <taxon>Mesobacillus</taxon>
    </lineage>
</organism>
<evidence type="ECO:0000313" key="3">
    <source>
        <dbReference type="Proteomes" id="UP000279911"/>
    </source>
</evidence>
<dbReference type="InterPro" id="IPR032693">
    <property type="entry name" value="YtkA-like_dom"/>
</dbReference>
<dbReference type="EMBL" id="RSFW01000013">
    <property type="protein sequence ID" value="RSD27214.1"/>
    <property type="molecule type" value="Genomic_DNA"/>
</dbReference>
<dbReference type="InterPro" id="IPR027304">
    <property type="entry name" value="Trigger_fact/SurA_dom_sf"/>
</dbReference>
<evidence type="ECO:0000259" key="1">
    <source>
        <dbReference type="Pfam" id="PF13115"/>
    </source>
</evidence>
<proteinExistence type="predicted"/>
<dbReference type="Pfam" id="PF13115">
    <property type="entry name" value="YtkA"/>
    <property type="match status" value="1"/>
</dbReference>
<reference evidence="3" key="1">
    <citation type="submission" date="2018-12" db="EMBL/GenBank/DDBJ databases">
        <title>Bacillus chawlae sp. nov., Bacillus glennii sp. nov., and Bacillus saganii sp. nov. Isolated from the Vehicle Assembly Building at Kennedy Space Center where the Viking Spacecraft were Assembled.</title>
        <authorList>
            <person name="Seuylemezian A."/>
            <person name="Vaishampayan P."/>
        </authorList>
    </citation>
    <scope>NUCLEOTIDE SEQUENCE [LARGE SCALE GENOMIC DNA]</scope>
    <source>
        <strain evidence="3">DSM 13966</strain>
    </source>
</reference>
<evidence type="ECO:0000313" key="2">
    <source>
        <dbReference type="EMBL" id="RSD27214.1"/>
    </source>
</evidence>
<sequence length="300" mass="34262">MKKLFISLIVLLATQLAGCSQEPDWKLEVSREPVFANGKESNFEIKVTENGKPVKDLNIASEFAMASMDHGTINVELEEMSDGIYSGDANFSMPGEWEAAFTLEKDGLKQEEVVDLNVKKAEGVASINDEWITDEDLEFYQFINTLHIAINREADKEKYTGEQLDEALVFWDNQEKLNSDKNQLLTQIIRLRAMAMLGTEKGHKATDQEVNNAIEQVRGQYNSSEAAQKLIAEFGEERFWRIQQQQYTRIVLTQKVQNDLIEKVKKENPKAGEQEILFTAEKEYEELLVSQVNSLEIKIM</sequence>
<dbReference type="AlphaFoldDB" id="A0A427TS52"/>
<accession>A0A427TS52</accession>
<feature type="domain" description="YtkA-like" evidence="1">
    <location>
        <begin position="23"/>
        <end position="98"/>
    </location>
</feature>
<protein>
    <recommendedName>
        <fullName evidence="1">YtkA-like domain-containing protein</fullName>
    </recommendedName>
</protein>
<dbReference type="RefSeq" id="WP_125480204.1">
    <property type="nucleotide sequence ID" value="NZ_RSFW01000013.1"/>
</dbReference>
<comment type="caution">
    <text evidence="2">The sequence shown here is derived from an EMBL/GenBank/DDBJ whole genome shotgun (WGS) entry which is preliminary data.</text>
</comment>